<keyword evidence="5 6" id="KW-0472">Membrane</keyword>
<dbReference type="GO" id="GO:0017089">
    <property type="term" value="F:glycolipid transfer activity"/>
    <property type="evidence" value="ECO:0007669"/>
    <property type="project" value="TreeGrafter"/>
</dbReference>
<dbReference type="PANTHER" id="PTHR37481">
    <property type="entry name" value="LIPOPOLYSACCHARIDE EXPORT SYSTEM PROTEIN LPTC"/>
    <property type="match status" value="1"/>
</dbReference>
<keyword evidence="1" id="KW-1003">Cell membrane</keyword>
<keyword evidence="3 6" id="KW-0812">Transmembrane</keyword>
<dbReference type="NCBIfam" id="TIGR04409">
    <property type="entry name" value="LptC_YrbK"/>
    <property type="match status" value="1"/>
</dbReference>
<feature type="transmembrane region" description="Helical" evidence="6">
    <location>
        <begin position="12"/>
        <end position="29"/>
    </location>
</feature>
<dbReference type="Gene3D" id="2.60.450.10">
    <property type="entry name" value="Lipopolysaccharide (LPS) transport protein A like domain"/>
    <property type="match status" value="1"/>
</dbReference>
<sequence length="183" mass="20525">MWKRIGKYKFSISGSIVVLLLVIVLYSLLQETPDDFFQVPANTLVEFNGSHLEERRNGQVIWKIQAEKIQVNPKTQNAYVVHPSVFFRAPDGVEMTTAANACKVERAQKRIILQAPLQVSTNRGDTLQTAENITYRMDTQQLSGGKVVVKRRDGVRLQGDQFTADAALKKIMLRGHAQVSKGV</sequence>
<dbReference type="GO" id="GO:0005886">
    <property type="term" value="C:plasma membrane"/>
    <property type="evidence" value="ECO:0007669"/>
    <property type="project" value="InterPro"/>
</dbReference>
<evidence type="ECO:0000313" key="8">
    <source>
        <dbReference type="EMBL" id="EGL41921.1"/>
    </source>
</evidence>
<keyword evidence="4 6" id="KW-1133">Transmembrane helix</keyword>
<evidence type="ECO:0000313" key="10">
    <source>
        <dbReference type="Proteomes" id="UP000004018"/>
    </source>
</evidence>
<dbReference type="Proteomes" id="UP000004018">
    <property type="component" value="Unassembled WGS sequence"/>
</dbReference>
<evidence type="ECO:0000256" key="4">
    <source>
        <dbReference type="ARBA" id="ARBA00022989"/>
    </source>
</evidence>
<reference evidence="9" key="1">
    <citation type="submission" date="2009-12" db="EMBL/GenBank/DDBJ databases">
        <title>Sequence of Clostridiales genomosp. BVAB3 str. UPII9-5.</title>
        <authorList>
            <person name="Madupu R."/>
            <person name="Durkin A.S."/>
            <person name="Torralba M."/>
            <person name="Methe B."/>
            <person name="Sutton G.G."/>
            <person name="Strausberg R.L."/>
            <person name="Nelson K.E."/>
        </authorList>
    </citation>
    <scope>NUCLEOTIDE SEQUENCE [LARGE SCALE GENOMIC DNA]</scope>
    <source>
        <strain evidence="9">28L</strain>
    </source>
</reference>
<gene>
    <name evidence="7" type="ORF">HMPREF0889_1177</name>
    <name evidence="8" type="ORF">HMPREF1039_0030</name>
</gene>
<comment type="caution">
    <text evidence="7">The sequence shown here is derived from an EMBL/GenBank/DDBJ whole genome shotgun (WGS) entry which is preliminary data.</text>
</comment>
<keyword evidence="10" id="KW-1185">Reference proteome</keyword>
<name>D3LW36_9FIRM</name>
<accession>D3LW36</accession>
<dbReference type="EMBL" id="ADGP01000023">
    <property type="protein sequence ID" value="EFD93503.1"/>
    <property type="molecule type" value="Genomic_DNA"/>
</dbReference>
<dbReference type="RefSeq" id="WP_007390711.1">
    <property type="nucleotide sequence ID" value="NZ_ADGP01000023.1"/>
</dbReference>
<dbReference type="InterPro" id="IPR026265">
    <property type="entry name" value="LptC"/>
</dbReference>
<evidence type="ECO:0000256" key="5">
    <source>
        <dbReference type="ARBA" id="ARBA00023136"/>
    </source>
</evidence>
<dbReference type="eggNOG" id="COG3117">
    <property type="taxonomic scope" value="Bacteria"/>
</dbReference>
<reference evidence="7" key="2">
    <citation type="submission" date="2009-12" db="EMBL/GenBank/DDBJ databases">
        <authorList>
            <person name="Madupu R."/>
            <person name="Durkin A.S."/>
            <person name="Torralba M."/>
            <person name="Methe B."/>
            <person name="Sutton G.G."/>
            <person name="Strausberg R.L."/>
            <person name="Nelson K.E."/>
        </authorList>
    </citation>
    <scope>NUCLEOTIDE SEQUENCE</scope>
    <source>
        <strain evidence="7">28L</strain>
    </source>
</reference>
<dbReference type="EMBL" id="AFIJ01000008">
    <property type="protein sequence ID" value="EGL41921.1"/>
    <property type="molecule type" value="Genomic_DNA"/>
</dbReference>
<dbReference type="OrthoDB" id="1629081at2"/>
<organism evidence="7 9">
    <name type="scientific">Megasphaera lornae</name>
    <dbReference type="NCBI Taxonomy" id="1000568"/>
    <lineage>
        <taxon>Bacteria</taxon>
        <taxon>Bacillati</taxon>
        <taxon>Bacillota</taxon>
        <taxon>Negativicutes</taxon>
        <taxon>Veillonellales</taxon>
        <taxon>Veillonellaceae</taxon>
        <taxon>Megasphaera</taxon>
    </lineage>
</organism>
<reference evidence="8 10" key="3">
    <citation type="submission" date="2011-04" db="EMBL/GenBank/DDBJ databases">
        <authorList>
            <person name="Harkins D.M."/>
            <person name="Madupu R."/>
            <person name="Durkin A.S."/>
            <person name="Torralba M."/>
            <person name="Methe B."/>
            <person name="Sutton G.G."/>
            <person name="Nelson K.E."/>
        </authorList>
    </citation>
    <scope>NUCLEOTIDE SEQUENCE [LARGE SCALE GENOMIC DNA]</scope>
    <source>
        <strain evidence="8 10">UPII 199-6</strain>
    </source>
</reference>
<dbReference type="Proteomes" id="UP000003242">
    <property type="component" value="Unassembled WGS sequence"/>
</dbReference>
<evidence type="ECO:0000313" key="9">
    <source>
        <dbReference type="Proteomes" id="UP000003242"/>
    </source>
</evidence>
<protein>
    <recommendedName>
        <fullName evidence="11">LPS export ABC transporter periplasmic protein LptC</fullName>
    </recommendedName>
</protein>
<evidence type="ECO:0000256" key="2">
    <source>
        <dbReference type="ARBA" id="ARBA00022519"/>
    </source>
</evidence>
<evidence type="ECO:0000256" key="1">
    <source>
        <dbReference type="ARBA" id="ARBA00022475"/>
    </source>
</evidence>
<evidence type="ECO:0000256" key="6">
    <source>
        <dbReference type="SAM" id="Phobius"/>
    </source>
</evidence>
<keyword evidence="2" id="KW-0997">Cell inner membrane</keyword>
<dbReference type="AlphaFoldDB" id="D3LW36"/>
<dbReference type="STRING" id="699218.HMPREF0889_1177"/>
<dbReference type="InterPro" id="IPR010664">
    <property type="entry name" value="LipoPS_assembly_LptC-rel"/>
</dbReference>
<dbReference type="Pfam" id="PF06835">
    <property type="entry name" value="LptC"/>
    <property type="match status" value="1"/>
</dbReference>
<dbReference type="InterPro" id="IPR052363">
    <property type="entry name" value="LPS_export_LptC"/>
</dbReference>
<dbReference type="GO" id="GO:0015221">
    <property type="term" value="F:lipopolysaccharide transmembrane transporter activity"/>
    <property type="evidence" value="ECO:0007669"/>
    <property type="project" value="InterPro"/>
</dbReference>
<evidence type="ECO:0000313" key="7">
    <source>
        <dbReference type="EMBL" id="EFD93503.1"/>
    </source>
</evidence>
<dbReference type="GO" id="GO:0030288">
    <property type="term" value="C:outer membrane-bounded periplasmic space"/>
    <property type="evidence" value="ECO:0007669"/>
    <property type="project" value="TreeGrafter"/>
</dbReference>
<dbReference type="PANTHER" id="PTHR37481:SF1">
    <property type="entry name" value="LIPOPOLYSACCHARIDE EXPORT SYSTEM PROTEIN LPTC"/>
    <property type="match status" value="1"/>
</dbReference>
<evidence type="ECO:0000256" key="3">
    <source>
        <dbReference type="ARBA" id="ARBA00022692"/>
    </source>
</evidence>
<evidence type="ECO:0008006" key="11">
    <source>
        <dbReference type="Google" id="ProtNLM"/>
    </source>
</evidence>
<proteinExistence type="predicted"/>